<gene>
    <name evidence="1" type="ORF">CEXT_497071</name>
</gene>
<protein>
    <submittedName>
        <fullName evidence="1">Uncharacterized protein</fullName>
    </submittedName>
</protein>
<dbReference type="Proteomes" id="UP001054945">
    <property type="component" value="Unassembled WGS sequence"/>
</dbReference>
<comment type="caution">
    <text evidence="1">The sequence shown here is derived from an EMBL/GenBank/DDBJ whole genome shotgun (WGS) entry which is preliminary data.</text>
</comment>
<name>A0AAV4V2U1_CAEEX</name>
<evidence type="ECO:0000313" key="1">
    <source>
        <dbReference type="EMBL" id="GIY64265.1"/>
    </source>
</evidence>
<evidence type="ECO:0000313" key="2">
    <source>
        <dbReference type="Proteomes" id="UP001054945"/>
    </source>
</evidence>
<keyword evidence="2" id="KW-1185">Reference proteome</keyword>
<proteinExistence type="predicted"/>
<organism evidence="1 2">
    <name type="scientific">Caerostris extrusa</name>
    <name type="common">Bark spider</name>
    <name type="synonym">Caerostris bankana</name>
    <dbReference type="NCBI Taxonomy" id="172846"/>
    <lineage>
        <taxon>Eukaryota</taxon>
        <taxon>Metazoa</taxon>
        <taxon>Ecdysozoa</taxon>
        <taxon>Arthropoda</taxon>
        <taxon>Chelicerata</taxon>
        <taxon>Arachnida</taxon>
        <taxon>Araneae</taxon>
        <taxon>Araneomorphae</taxon>
        <taxon>Entelegynae</taxon>
        <taxon>Araneoidea</taxon>
        <taxon>Araneidae</taxon>
        <taxon>Caerostris</taxon>
    </lineage>
</organism>
<accession>A0AAV4V2U1</accession>
<reference evidence="1 2" key="1">
    <citation type="submission" date="2021-06" db="EMBL/GenBank/DDBJ databases">
        <title>Caerostris extrusa draft genome.</title>
        <authorList>
            <person name="Kono N."/>
            <person name="Arakawa K."/>
        </authorList>
    </citation>
    <scope>NUCLEOTIDE SEQUENCE [LARGE SCALE GENOMIC DNA]</scope>
</reference>
<sequence length="88" mass="9778">MDALTMLISQITNCGHPERVDGRVSVCESLISMLRICFGGLALLSWDTHKRDAVIRTRWHLLLGLQQCIKSVGSEKACCEGIKKPPQI</sequence>
<dbReference type="EMBL" id="BPLR01013854">
    <property type="protein sequence ID" value="GIY64265.1"/>
    <property type="molecule type" value="Genomic_DNA"/>
</dbReference>
<dbReference type="AlphaFoldDB" id="A0AAV4V2U1"/>